<accession>A0A0U0WBW0</accession>
<protein>
    <submittedName>
        <fullName evidence="2">Uncharacterized protein</fullName>
    </submittedName>
</protein>
<dbReference type="Proteomes" id="UP000198875">
    <property type="component" value="Unassembled WGS sequence"/>
</dbReference>
<evidence type="ECO:0000313" key="3">
    <source>
        <dbReference type="Proteomes" id="UP000198875"/>
    </source>
</evidence>
<evidence type="ECO:0000313" key="2">
    <source>
        <dbReference type="EMBL" id="CPR12561.1"/>
    </source>
</evidence>
<dbReference type="OrthoDB" id="4733283at2"/>
<reference evidence="2 3" key="1">
    <citation type="submission" date="2015-03" db="EMBL/GenBank/DDBJ databases">
        <authorList>
            <person name="Murphy D."/>
        </authorList>
    </citation>
    <scope>NUCLEOTIDE SEQUENCE [LARGE SCALE GENOMIC DNA]</scope>
    <source>
        <strain evidence="2 3">DSM 44277</strain>
    </source>
</reference>
<gene>
    <name evidence="2" type="ORF">BN971_03860</name>
</gene>
<evidence type="ECO:0000256" key="1">
    <source>
        <dbReference type="SAM" id="MobiDB-lite"/>
    </source>
</evidence>
<name>A0A0U0WBW0_MYCBE</name>
<proteinExistence type="predicted"/>
<organism evidence="2 3">
    <name type="scientific">Mycobacterium bohemicum DSM 44277</name>
    <dbReference type="NCBI Taxonomy" id="1236609"/>
    <lineage>
        <taxon>Bacteria</taxon>
        <taxon>Bacillati</taxon>
        <taxon>Actinomycetota</taxon>
        <taxon>Actinomycetes</taxon>
        <taxon>Mycobacteriales</taxon>
        <taxon>Mycobacteriaceae</taxon>
        <taxon>Mycobacterium</taxon>
    </lineage>
</organism>
<feature type="region of interest" description="Disordered" evidence="1">
    <location>
        <begin position="51"/>
        <end position="91"/>
    </location>
</feature>
<sequence precursor="true">MSWGAGKDRRRQAAVAIVAAIGVFIALVAGSSLRPQFAAAALPEPAAWTQNAPEPAVNAAQPQAHPLAQSTSVDKEGFSPRPAAPGKKPFHSMWMTRQVPASWTRLPALAPWPPVSASPNAVRPIGHRCDAPAATGFVDISVTRLCIARC</sequence>
<dbReference type="RefSeq" id="WP_090350445.1">
    <property type="nucleotide sequence ID" value="NZ_CSTD01000004.1"/>
</dbReference>
<dbReference type="AlphaFoldDB" id="A0A0U0WBW0"/>
<dbReference type="EMBL" id="CSTD01000004">
    <property type="protein sequence ID" value="CPR12561.1"/>
    <property type="molecule type" value="Genomic_DNA"/>
</dbReference>